<dbReference type="EMBL" id="ML213668">
    <property type="protein sequence ID" value="TFK32651.1"/>
    <property type="molecule type" value="Genomic_DNA"/>
</dbReference>
<organism evidence="2 3">
    <name type="scientific">Crucibulum laeve</name>
    <dbReference type="NCBI Taxonomy" id="68775"/>
    <lineage>
        <taxon>Eukaryota</taxon>
        <taxon>Fungi</taxon>
        <taxon>Dikarya</taxon>
        <taxon>Basidiomycota</taxon>
        <taxon>Agaricomycotina</taxon>
        <taxon>Agaricomycetes</taxon>
        <taxon>Agaricomycetidae</taxon>
        <taxon>Agaricales</taxon>
        <taxon>Agaricineae</taxon>
        <taxon>Nidulariaceae</taxon>
        <taxon>Crucibulum</taxon>
    </lineage>
</organism>
<name>A0A5C3LV82_9AGAR</name>
<evidence type="ECO:0000313" key="2">
    <source>
        <dbReference type="EMBL" id="TFK32651.1"/>
    </source>
</evidence>
<feature type="compositionally biased region" description="Basic and acidic residues" evidence="1">
    <location>
        <begin position="56"/>
        <end position="66"/>
    </location>
</feature>
<feature type="compositionally biased region" description="Basic residues" evidence="1">
    <location>
        <begin position="67"/>
        <end position="76"/>
    </location>
</feature>
<feature type="compositionally biased region" description="Basic and acidic residues" evidence="1">
    <location>
        <begin position="113"/>
        <end position="129"/>
    </location>
</feature>
<evidence type="ECO:0000256" key="1">
    <source>
        <dbReference type="SAM" id="MobiDB-lite"/>
    </source>
</evidence>
<proteinExistence type="predicted"/>
<gene>
    <name evidence="2" type="ORF">BDQ12DRAFT_692259</name>
</gene>
<protein>
    <submittedName>
        <fullName evidence="2">Uncharacterized protein</fullName>
    </submittedName>
</protein>
<sequence>METHHAHNIIVILNRHHSRRSSNSWGWDEEGSAYSVQSGCPDTMNPSITDGQASHRLGELESETGKKRSKARRKPNKVNSAVPDNLQKHENLTKCQHTESGSFQQPIGRRKGKGGDRRDIINHKVEDGAIKSQNSTDQRSECTGDPLKGKPFRRFRYFYRSNK</sequence>
<accession>A0A5C3LV82</accession>
<dbReference type="Proteomes" id="UP000308652">
    <property type="component" value="Unassembled WGS sequence"/>
</dbReference>
<feature type="compositionally biased region" description="Polar residues" evidence="1">
    <location>
        <begin position="34"/>
        <end position="52"/>
    </location>
</feature>
<feature type="compositionally biased region" description="Polar residues" evidence="1">
    <location>
        <begin position="93"/>
        <end position="105"/>
    </location>
</feature>
<evidence type="ECO:0000313" key="3">
    <source>
        <dbReference type="Proteomes" id="UP000308652"/>
    </source>
</evidence>
<reference evidence="2 3" key="1">
    <citation type="journal article" date="2019" name="Nat. Ecol. Evol.">
        <title>Megaphylogeny resolves global patterns of mushroom evolution.</title>
        <authorList>
            <person name="Varga T."/>
            <person name="Krizsan K."/>
            <person name="Foldi C."/>
            <person name="Dima B."/>
            <person name="Sanchez-Garcia M."/>
            <person name="Sanchez-Ramirez S."/>
            <person name="Szollosi G.J."/>
            <person name="Szarkandi J.G."/>
            <person name="Papp V."/>
            <person name="Albert L."/>
            <person name="Andreopoulos W."/>
            <person name="Angelini C."/>
            <person name="Antonin V."/>
            <person name="Barry K.W."/>
            <person name="Bougher N.L."/>
            <person name="Buchanan P."/>
            <person name="Buyck B."/>
            <person name="Bense V."/>
            <person name="Catcheside P."/>
            <person name="Chovatia M."/>
            <person name="Cooper J."/>
            <person name="Damon W."/>
            <person name="Desjardin D."/>
            <person name="Finy P."/>
            <person name="Geml J."/>
            <person name="Haridas S."/>
            <person name="Hughes K."/>
            <person name="Justo A."/>
            <person name="Karasinski D."/>
            <person name="Kautmanova I."/>
            <person name="Kiss B."/>
            <person name="Kocsube S."/>
            <person name="Kotiranta H."/>
            <person name="LaButti K.M."/>
            <person name="Lechner B.E."/>
            <person name="Liimatainen K."/>
            <person name="Lipzen A."/>
            <person name="Lukacs Z."/>
            <person name="Mihaltcheva S."/>
            <person name="Morgado L.N."/>
            <person name="Niskanen T."/>
            <person name="Noordeloos M.E."/>
            <person name="Ohm R.A."/>
            <person name="Ortiz-Santana B."/>
            <person name="Ovrebo C."/>
            <person name="Racz N."/>
            <person name="Riley R."/>
            <person name="Savchenko A."/>
            <person name="Shiryaev A."/>
            <person name="Soop K."/>
            <person name="Spirin V."/>
            <person name="Szebenyi C."/>
            <person name="Tomsovsky M."/>
            <person name="Tulloss R.E."/>
            <person name="Uehling J."/>
            <person name="Grigoriev I.V."/>
            <person name="Vagvolgyi C."/>
            <person name="Papp T."/>
            <person name="Martin F.M."/>
            <person name="Miettinen O."/>
            <person name="Hibbett D.S."/>
            <person name="Nagy L.G."/>
        </authorList>
    </citation>
    <scope>NUCLEOTIDE SEQUENCE [LARGE SCALE GENOMIC DNA]</scope>
    <source>
        <strain evidence="2 3">CBS 166.37</strain>
    </source>
</reference>
<dbReference type="AlphaFoldDB" id="A0A5C3LV82"/>
<keyword evidence="3" id="KW-1185">Reference proteome</keyword>
<feature type="region of interest" description="Disordered" evidence="1">
    <location>
        <begin position="18"/>
        <end position="149"/>
    </location>
</feature>